<evidence type="ECO:0000313" key="1">
    <source>
        <dbReference type="EMBL" id="TEY83174.1"/>
    </source>
</evidence>
<keyword evidence="2" id="KW-1185">Reference proteome</keyword>
<dbReference type="Proteomes" id="UP000297299">
    <property type="component" value="Unassembled WGS sequence"/>
</dbReference>
<gene>
    <name evidence="1" type="ORF">BOTCAL_0025g00350</name>
</gene>
<proteinExistence type="predicted"/>
<evidence type="ECO:0000313" key="2">
    <source>
        <dbReference type="Proteomes" id="UP000297299"/>
    </source>
</evidence>
<evidence type="ECO:0008006" key="3">
    <source>
        <dbReference type="Google" id="ProtNLM"/>
    </source>
</evidence>
<dbReference type="EMBL" id="PHWZ01000025">
    <property type="protein sequence ID" value="TEY83174.1"/>
    <property type="molecule type" value="Genomic_DNA"/>
</dbReference>
<accession>A0A4Y8DGV6</accession>
<reference evidence="1 2" key="1">
    <citation type="submission" date="2017-11" db="EMBL/GenBank/DDBJ databases">
        <title>Comparative genomics of Botrytis spp.</title>
        <authorList>
            <person name="Valero-Jimenez C.A."/>
            <person name="Tapia P."/>
            <person name="Veloso J."/>
            <person name="Silva-Moreno E."/>
            <person name="Staats M."/>
            <person name="Valdes J.H."/>
            <person name="Van Kan J.A.L."/>
        </authorList>
    </citation>
    <scope>NUCLEOTIDE SEQUENCE [LARGE SCALE GENOMIC DNA]</scope>
    <source>
        <strain evidence="1 2">MUCL2830</strain>
    </source>
</reference>
<protein>
    <recommendedName>
        <fullName evidence="3">Phosphoglycerate mutase family protein</fullName>
    </recommendedName>
</protein>
<dbReference type="OrthoDB" id="496981at2759"/>
<name>A0A4Y8DGV6_9HELO</name>
<dbReference type="AlphaFoldDB" id="A0A4Y8DGV6"/>
<sequence length="191" mass="21374">MVEIVIVSHGSVLRELTNQIGWRSGEIRSYLVDDKGKPCRSLDKSGLEVRRSHPLNQHMISKSDRVHSEQLEPSILAETLTNKPSESSKKASVVKIKVVIKIIGKDTSKNTKEEILKASKRCETHMDALFKLFQEEFPPTKVEEGDIEGIEARPIIVSKPRPMTTQESKIQIAIGRISDHGIARNTSLKLA</sequence>
<comment type="caution">
    <text evidence="1">The sequence shown here is derived from an EMBL/GenBank/DDBJ whole genome shotgun (WGS) entry which is preliminary data.</text>
</comment>
<organism evidence="1 2">
    <name type="scientific">Botryotinia calthae</name>
    <dbReference type="NCBI Taxonomy" id="38488"/>
    <lineage>
        <taxon>Eukaryota</taxon>
        <taxon>Fungi</taxon>
        <taxon>Dikarya</taxon>
        <taxon>Ascomycota</taxon>
        <taxon>Pezizomycotina</taxon>
        <taxon>Leotiomycetes</taxon>
        <taxon>Helotiales</taxon>
        <taxon>Sclerotiniaceae</taxon>
        <taxon>Botryotinia</taxon>
    </lineage>
</organism>